<feature type="domain" description="N-acetyltransferase" evidence="1">
    <location>
        <begin position="3"/>
        <end position="143"/>
    </location>
</feature>
<dbReference type="Gene3D" id="3.40.630.30">
    <property type="match status" value="1"/>
</dbReference>
<dbReference type="SUPFAM" id="SSF55729">
    <property type="entry name" value="Acyl-CoA N-acyltransferases (Nat)"/>
    <property type="match status" value="1"/>
</dbReference>
<keyword evidence="3" id="KW-1185">Reference proteome</keyword>
<dbReference type="KEGG" id="tcn:H9L16_12060"/>
<dbReference type="InterPro" id="IPR016181">
    <property type="entry name" value="Acyl_CoA_acyltransferase"/>
</dbReference>
<dbReference type="Pfam" id="PF00583">
    <property type="entry name" value="Acetyltransf_1"/>
    <property type="match status" value="1"/>
</dbReference>
<evidence type="ECO:0000313" key="3">
    <source>
        <dbReference type="Proteomes" id="UP000515804"/>
    </source>
</evidence>
<sequence length="157" mass="17996">MELELRPAEEIDLAFCESLNRGNMSRYLADRAIDWDPERFLRSWTDFENFIIQLDGQDIGLLRLTPEQHGLGLRDLQILPTHQNRGIGSWAVGQAKTIATSRGFQRLQLRVYDDNPAKRLYARMGFQPDLEVAGAVQMVYELPPNNLFKPRPLRGSA</sequence>
<dbReference type="Proteomes" id="UP000515804">
    <property type="component" value="Chromosome"/>
</dbReference>
<dbReference type="CDD" id="cd04301">
    <property type="entry name" value="NAT_SF"/>
    <property type="match status" value="1"/>
</dbReference>
<dbReference type="EMBL" id="CP060719">
    <property type="protein sequence ID" value="QNN69403.1"/>
    <property type="molecule type" value="Genomic_DNA"/>
</dbReference>
<dbReference type="AlphaFoldDB" id="A0A7G9SNH8"/>
<name>A0A7G9SNH8_9GAMM</name>
<dbReference type="GO" id="GO:0016747">
    <property type="term" value="F:acyltransferase activity, transferring groups other than amino-acyl groups"/>
    <property type="evidence" value="ECO:0007669"/>
    <property type="project" value="InterPro"/>
</dbReference>
<dbReference type="InterPro" id="IPR000182">
    <property type="entry name" value="GNAT_dom"/>
</dbReference>
<keyword evidence="2" id="KW-0808">Transferase</keyword>
<gene>
    <name evidence="2" type="ORF">H9L16_12060</name>
</gene>
<evidence type="ECO:0000259" key="1">
    <source>
        <dbReference type="PROSITE" id="PS51186"/>
    </source>
</evidence>
<organism evidence="2 3">
    <name type="scientific">Thermomonas carbonis</name>
    <dbReference type="NCBI Taxonomy" id="1463158"/>
    <lineage>
        <taxon>Bacteria</taxon>
        <taxon>Pseudomonadati</taxon>
        <taxon>Pseudomonadota</taxon>
        <taxon>Gammaproteobacteria</taxon>
        <taxon>Lysobacterales</taxon>
        <taxon>Lysobacteraceae</taxon>
        <taxon>Thermomonas</taxon>
    </lineage>
</organism>
<proteinExistence type="predicted"/>
<protein>
    <submittedName>
        <fullName evidence="2">GNAT family N-acetyltransferase</fullName>
    </submittedName>
</protein>
<dbReference type="RefSeq" id="WP_187551924.1">
    <property type="nucleotide sequence ID" value="NZ_BMZL01000005.1"/>
</dbReference>
<evidence type="ECO:0000313" key="2">
    <source>
        <dbReference type="EMBL" id="QNN69403.1"/>
    </source>
</evidence>
<dbReference type="PROSITE" id="PS51186">
    <property type="entry name" value="GNAT"/>
    <property type="match status" value="1"/>
</dbReference>
<reference evidence="2 3" key="1">
    <citation type="submission" date="2020-08" db="EMBL/GenBank/DDBJ databases">
        <title>Genome sequence of Thermomonas carbonis KCTC 42013T.</title>
        <authorList>
            <person name="Hyun D.-W."/>
            <person name="Bae J.-W."/>
        </authorList>
    </citation>
    <scope>NUCLEOTIDE SEQUENCE [LARGE SCALE GENOMIC DNA]</scope>
    <source>
        <strain evidence="2 3">KCTC 42013</strain>
    </source>
</reference>
<accession>A0A7G9SNH8</accession>